<dbReference type="AlphaFoldDB" id="J9FQ39"/>
<proteinExistence type="predicted"/>
<gene>
    <name evidence="1" type="ORF">EVA_15314</name>
</gene>
<evidence type="ECO:0000313" key="1">
    <source>
        <dbReference type="EMBL" id="EJW96578.1"/>
    </source>
</evidence>
<sequence>MAEASVAVKNPAKIPPMTITNNIKLGIALMNTRAASGNATLSPTGYPFLTAKIAATSIMDIPVSIPGR</sequence>
<dbReference type="EMBL" id="AMCI01005208">
    <property type="protein sequence ID" value="EJW96578.1"/>
    <property type="molecule type" value="Genomic_DNA"/>
</dbReference>
<accession>J9FQ39</accession>
<comment type="caution">
    <text evidence="1">The sequence shown here is derived from an EMBL/GenBank/DDBJ whole genome shotgun (WGS) entry which is preliminary data.</text>
</comment>
<protein>
    <submittedName>
        <fullName evidence="1">Uncharacterized protein</fullName>
    </submittedName>
</protein>
<organism evidence="1">
    <name type="scientific">gut metagenome</name>
    <dbReference type="NCBI Taxonomy" id="749906"/>
    <lineage>
        <taxon>unclassified sequences</taxon>
        <taxon>metagenomes</taxon>
        <taxon>organismal metagenomes</taxon>
    </lineage>
</organism>
<name>J9FQ39_9ZZZZ</name>
<reference evidence="1" key="1">
    <citation type="journal article" date="2012" name="PLoS ONE">
        <title>Gene sets for utilization of primary and secondary nutrition supplies in the distal gut of endangered iberian lynx.</title>
        <authorList>
            <person name="Alcaide M."/>
            <person name="Messina E."/>
            <person name="Richter M."/>
            <person name="Bargiela R."/>
            <person name="Peplies J."/>
            <person name="Huws S.A."/>
            <person name="Newbold C.J."/>
            <person name="Golyshin P.N."/>
            <person name="Simon M.A."/>
            <person name="Lopez G."/>
            <person name="Yakimov M.M."/>
            <person name="Ferrer M."/>
        </authorList>
    </citation>
    <scope>NUCLEOTIDE SEQUENCE</scope>
</reference>